<dbReference type="PROSITE" id="PS00094">
    <property type="entry name" value="C5_MTASE_1"/>
    <property type="match status" value="1"/>
</dbReference>
<dbReference type="PANTHER" id="PTHR10629">
    <property type="entry name" value="CYTOSINE-SPECIFIC METHYLTRANSFERASE"/>
    <property type="match status" value="1"/>
</dbReference>
<comment type="similarity">
    <text evidence="5 6">Belongs to the class I-like SAM-binding methyltransferase superfamily. C5-methyltransferase family.</text>
</comment>
<dbReference type="Gene3D" id="3.90.120.10">
    <property type="entry name" value="DNA Methylase, subunit A, domain 2"/>
    <property type="match status" value="1"/>
</dbReference>
<evidence type="ECO:0000256" key="7">
    <source>
        <dbReference type="RuleBase" id="RU000417"/>
    </source>
</evidence>
<evidence type="ECO:0000256" key="4">
    <source>
        <dbReference type="ARBA" id="ARBA00022747"/>
    </source>
</evidence>
<comment type="catalytic activity">
    <reaction evidence="7">
        <text>a 2'-deoxycytidine in DNA + S-adenosyl-L-methionine = a 5-methyl-2'-deoxycytidine in DNA + S-adenosyl-L-homocysteine + H(+)</text>
        <dbReference type="Rhea" id="RHEA:13681"/>
        <dbReference type="Rhea" id="RHEA-COMP:11369"/>
        <dbReference type="Rhea" id="RHEA-COMP:11370"/>
        <dbReference type="ChEBI" id="CHEBI:15378"/>
        <dbReference type="ChEBI" id="CHEBI:57856"/>
        <dbReference type="ChEBI" id="CHEBI:59789"/>
        <dbReference type="ChEBI" id="CHEBI:85452"/>
        <dbReference type="ChEBI" id="CHEBI:85454"/>
        <dbReference type="EC" id="2.1.1.37"/>
    </reaction>
</comment>
<dbReference type="GO" id="GO:0044027">
    <property type="term" value="P:negative regulation of gene expression via chromosomal CpG island methylation"/>
    <property type="evidence" value="ECO:0007669"/>
    <property type="project" value="TreeGrafter"/>
</dbReference>
<keyword evidence="1 5" id="KW-0489">Methyltransferase</keyword>
<dbReference type="GO" id="GO:0009307">
    <property type="term" value="P:DNA restriction-modification system"/>
    <property type="evidence" value="ECO:0007669"/>
    <property type="project" value="UniProtKB-KW"/>
</dbReference>
<dbReference type="GO" id="GO:0032259">
    <property type="term" value="P:methylation"/>
    <property type="evidence" value="ECO:0007669"/>
    <property type="project" value="UniProtKB-KW"/>
</dbReference>
<proteinExistence type="inferred from homology"/>
<keyword evidence="3 5" id="KW-0949">S-adenosyl-L-methionine</keyword>
<evidence type="ECO:0000256" key="2">
    <source>
        <dbReference type="ARBA" id="ARBA00022679"/>
    </source>
</evidence>
<dbReference type="InterPro" id="IPR031303">
    <property type="entry name" value="C5_meth_CS"/>
</dbReference>
<accession>A0A9X1LS75</accession>
<dbReference type="EMBL" id="JAGTTN010000001">
    <property type="protein sequence ID" value="MCC2030901.1"/>
    <property type="molecule type" value="Genomic_DNA"/>
</dbReference>
<dbReference type="GO" id="GO:0003886">
    <property type="term" value="F:DNA (cytosine-5-)-methyltransferase activity"/>
    <property type="evidence" value="ECO:0007669"/>
    <property type="project" value="UniProtKB-EC"/>
</dbReference>
<feature type="active site" evidence="5">
    <location>
        <position position="96"/>
    </location>
</feature>
<dbReference type="InterPro" id="IPR029063">
    <property type="entry name" value="SAM-dependent_MTases_sf"/>
</dbReference>
<dbReference type="PANTHER" id="PTHR10629:SF52">
    <property type="entry name" value="DNA (CYTOSINE-5)-METHYLTRANSFERASE 1"/>
    <property type="match status" value="1"/>
</dbReference>
<dbReference type="InterPro" id="IPR001525">
    <property type="entry name" value="C5_MeTfrase"/>
</dbReference>
<reference evidence="8" key="1">
    <citation type="submission" date="2021-04" db="EMBL/GenBank/DDBJ databases">
        <title>Microbacterium tenobrionis sp. nov. and Microbacterium allomyrinae sp. nov., isolated from larvae of Tenobrio molitor and Allomyrina dichotoma, respectively.</title>
        <authorList>
            <person name="Lee S.D."/>
        </authorList>
    </citation>
    <scope>NUCLEOTIDE SEQUENCE</scope>
    <source>
        <strain evidence="8">BWT-G7</strain>
    </source>
</reference>
<dbReference type="NCBIfam" id="TIGR00675">
    <property type="entry name" value="dcm"/>
    <property type="match status" value="1"/>
</dbReference>
<name>A0A9X1LS75_9MICO</name>
<dbReference type="PRINTS" id="PR00105">
    <property type="entry name" value="C5METTRFRASE"/>
</dbReference>
<dbReference type="Pfam" id="PF00145">
    <property type="entry name" value="DNA_methylase"/>
    <property type="match status" value="1"/>
</dbReference>
<dbReference type="GO" id="GO:0003677">
    <property type="term" value="F:DNA binding"/>
    <property type="evidence" value="ECO:0007669"/>
    <property type="project" value="TreeGrafter"/>
</dbReference>
<keyword evidence="4" id="KW-0680">Restriction system</keyword>
<evidence type="ECO:0000256" key="5">
    <source>
        <dbReference type="PROSITE-ProRule" id="PRU01016"/>
    </source>
</evidence>
<comment type="caution">
    <text evidence="8">The sequence shown here is derived from an EMBL/GenBank/DDBJ whole genome shotgun (WGS) entry which is preliminary data.</text>
</comment>
<protein>
    <recommendedName>
        <fullName evidence="7">Cytosine-specific methyltransferase</fullName>
        <ecNumber evidence="7">2.1.1.37</ecNumber>
    </recommendedName>
</protein>
<dbReference type="AlphaFoldDB" id="A0A9X1LS75"/>
<evidence type="ECO:0000256" key="1">
    <source>
        <dbReference type="ARBA" id="ARBA00022603"/>
    </source>
</evidence>
<sequence>MTLQAPTHVDTPTIDSSANRTISMLDLFAGAGGLTAGFHAASDRYRVKRAVELDTAAAATFAATFGPDLVYRGGIETWLKEEDVPQVDVIVGGPPCQGFSMLGKRDTGDQRNYLWQEYAATILRAQPKYFVVENVAAFAKSQQFRDFSESTQPDGLLSDYTFEWGILNAADYGAFQARKRAILIGRHRDLPAIGMPEPTHRGSHRTVSEAFKNIPRKVTETRLAPRTKEFFGIDLPGVYRPFELHVGRDYSDLSMERFAEIPAGGNRFNLPDRLLAPCWRGHTSGSGDVMGRLHWNKPSVTIRTEFFKPEKGRYLHPIEDRAITHYEAAVLQGFPDTHRFVGSKTAIARQIGNAVPIPLGRAIGELLLRAL</sequence>
<evidence type="ECO:0000256" key="3">
    <source>
        <dbReference type="ARBA" id="ARBA00022691"/>
    </source>
</evidence>
<dbReference type="PROSITE" id="PS00095">
    <property type="entry name" value="C5_MTASE_2"/>
    <property type="match status" value="1"/>
</dbReference>
<dbReference type="SUPFAM" id="SSF53335">
    <property type="entry name" value="S-adenosyl-L-methionine-dependent methyltransferases"/>
    <property type="match status" value="1"/>
</dbReference>
<evidence type="ECO:0000313" key="9">
    <source>
        <dbReference type="Proteomes" id="UP001139354"/>
    </source>
</evidence>
<dbReference type="EC" id="2.1.1.37" evidence="7"/>
<dbReference type="RefSeq" id="WP_229382790.1">
    <property type="nucleotide sequence ID" value="NZ_JAGTTN010000001.1"/>
</dbReference>
<evidence type="ECO:0000313" key="8">
    <source>
        <dbReference type="EMBL" id="MCC2030901.1"/>
    </source>
</evidence>
<organism evidence="8 9">
    <name type="scientific">Microbacterium allomyrinae</name>
    <dbReference type="NCBI Taxonomy" id="2830666"/>
    <lineage>
        <taxon>Bacteria</taxon>
        <taxon>Bacillati</taxon>
        <taxon>Actinomycetota</taxon>
        <taxon>Actinomycetes</taxon>
        <taxon>Micrococcales</taxon>
        <taxon>Microbacteriaceae</taxon>
        <taxon>Microbacterium</taxon>
    </lineage>
</organism>
<keyword evidence="9" id="KW-1185">Reference proteome</keyword>
<gene>
    <name evidence="8" type="ORF">KEC57_01740</name>
</gene>
<dbReference type="PROSITE" id="PS51679">
    <property type="entry name" value="SAM_MT_C5"/>
    <property type="match status" value="1"/>
</dbReference>
<dbReference type="Proteomes" id="UP001139354">
    <property type="component" value="Unassembled WGS sequence"/>
</dbReference>
<dbReference type="InterPro" id="IPR050390">
    <property type="entry name" value="C5-Methyltransferase"/>
</dbReference>
<dbReference type="Gene3D" id="3.40.50.150">
    <property type="entry name" value="Vaccinia Virus protein VP39"/>
    <property type="match status" value="1"/>
</dbReference>
<dbReference type="InterPro" id="IPR018117">
    <property type="entry name" value="C5_DNA_meth_AS"/>
</dbReference>
<keyword evidence="2 5" id="KW-0808">Transferase</keyword>
<evidence type="ECO:0000256" key="6">
    <source>
        <dbReference type="RuleBase" id="RU000416"/>
    </source>
</evidence>